<evidence type="ECO:0000256" key="7">
    <source>
        <dbReference type="ARBA" id="ARBA00022801"/>
    </source>
</evidence>
<dbReference type="GO" id="GO:0008955">
    <property type="term" value="F:peptidoglycan glycosyltransferase activity"/>
    <property type="evidence" value="ECO:0007669"/>
    <property type="project" value="UniProtKB-EC"/>
</dbReference>
<organism evidence="16 17">
    <name type="scientific">Tamaricihabitans halophyticus</name>
    <dbReference type="NCBI Taxonomy" id="1262583"/>
    <lineage>
        <taxon>Bacteria</taxon>
        <taxon>Bacillati</taxon>
        <taxon>Actinomycetota</taxon>
        <taxon>Actinomycetes</taxon>
        <taxon>Pseudonocardiales</taxon>
        <taxon>Pseudonocardiaceae</taxon>
        <taxon>Tamaricihabitans</taxon>
    </lineage>
</organism>
<dbReference type="GO" id="GO:0009002">
    <property type="term" value="F:serine-type D-Ala-D-Ala carboxypeptidase activity"/>
    <property type="evidence" value="ECO:0007669"/>
    <property type="project" value="UniProtKB-EC"/>
</dbReference>
<dbReference type="InterPro" id="IPR005543">
    <property type="entry name" value="PASTA_dom"/>
</dbReference>
<evidence type="ECO:0000256" key="8">
    <source>
        <dbReference type="ARBA" id="ARBA00022960"/>
    </source>
</evidence>
<dbReference type="GO" id="GO:0030288">
    <property type="term" value="C:outer membrane-bounded periplasmic space"/>
    <property type="evidence" value="ECO:0007669"/>
    <property type="project" value="TreeGrafter"/>
</dbReference>
<name>A0A4V2SV26_9PSEU</name>
<keyword evidence="5" id="KW-0328">Glycosyltransferase</keyword>
<accession>A0A4V2SV26</accession>
<dbReference type="Pfam" id="PF00912">
    <property type="entry name" value="Transgly"/>
    <property type="match status" value="1"/>
</dbReference>
<dbReference type="GO" id="GO:0006508">
    <property type="term" value="P:proteolysis"/>
    <property type="evidence" value="ECO:0007669"/>
    <property type="project" value="UniProtKB-KW"/>
</dbReference>
<keyword evidence="9" id="KW-0573">Peptidoglycan synthesis</keyword>
<dbReference type="InterPro" id="IPR001264">
    <property type="entry name" value="Glyco_trans_51"/>
</dbReference>
<proteinExistence type="inferred from homology"/>
<evidence type="ECO:0000313" key="16">
    <source>
        <dbReference type="EMBL" id="TCP56886.1"/>
    </source>
</evidence>
<dbReference type="SUPFAM" id="SSF53955">
    <property type="entry name" value="Lysozyme-like"/>
    <property type="match status" value="1"/>
</dbReference>
<evidence type="ECO:0000256" key="1">
    <source>
        <dbReference type="ARBA" id="ARBA00007090"/>
    </source>
</evidence>
<dbReference type="Gene3D" id="1.10.3810.10">
    <property type="entry name" value="Biosynthetic peptidoglycan transglycosylase-like"/>
    <property type="match status" value="1"/>
</dbReference>
<feature type="region of interest" description="Disordered" evidence="14">
    <location>
        <begin position="754"/>
        <end position="814"/>
    </location>
</feature>
<keyword evidence="8" id="KW-0133">Cell shape</keyword>
<evidence type="ECO:0000256" key="13">
    <source>
        <dbReference type="ARBA" id="ARBA00049902"/>
    </source>
</evidence>
<dbReference type="InterPro" id="IPR001460">
    <property type="entry name" value="PCN-bd_Tpept"/>
</dbReference>
<keyword evidence="11" id="KW-0961">Cell wall biogenesis/degradation</keyword>
<comment type="similarity">
    <text evidence="1">In the C-terminal section; belongs to the transpeptidase family.</text>
</comment>
<dbReference type="CDD" id="cd06577">
    <property type="entry name" value="PASTA_pknB"/>
    <property type="match status" value="1"/>
</dbReference>
<evidence type="ECO:0000256" key="12">
    <source>
        <dbReference type="ARBA" id="ARBA00034000"/>
    </source>
</evidence>
<feature type="compositionally biased region" description="Basic and acidic residues" evidence="14">
    <location>
        <begin position="264"/>
        <end position="281"/>
    </location>
</feature>
<dbReference type="InterPro" id="IPR023346">
    <property type="entry name" value="Lysozyme-like_dom_sf"/>
</dbReference>
<dbReference type="InterPro" id="IPR050396">
    <property type="entry name" value="Glycosyltr_51/Transpeptidase"/>
</dbReference>
<evidence type="ECO:0000256" key="6">
    <source>
        <dbReference type="ARBA" id="ARBA00022679"/>
    </source>
</evidence>
<dbReference type="Pfam" id="PF03793">
    <property type="entry name" value="PASTA"/>
    <property type="match status" value="1"/>
</dbReference>
<gene>
    <name evidence="16" type="ORF">EV191_101834</name>
</gene>
<feature type="region of interest" description="Disordered" evidence="14">
    <location>
        <begin position="259"/>
        <end position="281"/>
    </location>
</feature>
<keyword evidence="6" id="KW-0808">Transferase</keyword>
<dbReference type="Pfam" id="PF00905">
    <property type="entry name" value="Transpeptidase"/>
    <property type="match status" value="1"/>
</dbReference>
<dbReference type="Proteomes" id="UP000294911">
    <property type="component" value="Unassembled WGS sequence"/>
</dbReference>
<evidence type="ECO:0000259" key="15">
    <source>
        <dbReference type="PROSITE" id="PS51178"/>
    </source>
</evidence>
<comment type="similarity">
    <text evidence="2">In the N-terminal section; belongs to the glycosyltransferase 51 family.</text>
</comment>
<dbReference type="RefSeq" id="WP_243658739.1">
    <property type="nucleotide sequence ID" value="NZ_SLXQ01000001.1"/>
</dbReference>
<reference evidence="16 17" key="1">
    <citation type="submission" date="2019-03" db="EMBL/GenBank/DDBJ databases">
        <title>Genomic Encyclopedia of Type Strains, Phase IV (KMG-IV): sequencing the most valuable type-strain genomes for metagenomic binning, comparative biology and taxonomic classification.</title>
        <authorList>
            <person name="Goeker M."/>
        </authorList>
    </citation>
    <scope>NUCLEOTIDE SEQUENCE [LARGE SCALE GENOMIC DNA]</scope>
    <source>
        <strain evidence="16 17">DSM 45765</strain>
    </source>
</reference>
<dbReference type="Gene3D" id="3.30.10.20">
    <property type="match status" value="1"/>
</dbReference>
<feature type="domain" description="PASTA" evidence="15">
    <location>
        <begin position="711"/>
        <end position="774"/>
    </location>
</feature>
<dbReference type="GO" id="GO:0008360">
    <property type="term" value="P:regulation of cell shape"/>
    <property type="evidence" value="ECO:0007669"/>
    <property type="project" value="UniProtKB-KW"/>
</dbReference>
<comment type="caution">
    <text evidence="16">The sequence shown here is derived from an EMBL/GenBank/DDBJ whole genome shotgun (WGS) entry which is preliminary data.</text>
</comment>
<keyword evidence="4" id="KW-0645">Protease</keyword>
<evidence type="ECO:0000256" key="2">
    <source>
        <dbReference type="ARBA" id="ARBA00007739"/>
    </source>
</evidence>
<dbReference type="SMART" id="SM00740">
    <property type="entry name" value="PASTA"/>
    <property type="match status" value="1"/>
</dbReference>
<keyword evidence="17" id="KW-1185">Reference proteome</keyword>
<dbReference type="GO" id="GO:0009252">
    <property type="term" value="P:peptidoglycan biosynthetic process"/>
    <property type="evidence" value="ECO:0007669"/>
    <property type="project" value="UniProtKB-KW"/>
</dbReference>
<evidence type="ECO:0000256" key="9">
    <source>
        <dbReference type="ARBA" id="ARBA00022984"/>
    </source>
</evidence>
<evidence type="ECO:0000256" key="5">
    <source>
        <dbReference type="ARBA" id="ARBA00022676"/>
    </source>
</evidence>
<dbReference type="PROSITE" id="PS51178">
    <property type="entry name" value="PASTA"/>
    <property type="match status" value="1"/>
</dbReference>
<dbReference type="EMBL" id="SLXQ01000001">
    <property type="protein sequence ID" value="TCP56886.1"/>
    <property type="molecule type" value="Genomic_DNA"/>
</dbReference>
<evidence type="ECO:0000313" key="17">
    <source>
        <dbReference type="Proteomes" id="UP000294911"/>
    </source>
</evidence>
<evidence type="ECO:0000256" key="3">
    <source>
        <dbReference type="ARBA" id="ARBA00022645"/>
    </source>
</evidence>
<dbReference type="PANTHER" id="PTHR32282:SF33">
    <property type="entry name" value="PEPTIDOGLYCAN GLYCOSYLTRANSFERASE"/>
    <property type="match status" value="1"/>
</dbReference>
<evidence type="ECO:0000256" key="10">
    <source>
        <dbReference type="ARBA" id="ARBA00023268"/>
    </source>
</evidence>
<dbReference type="Gene3D" id="3.40.710.10">
    <property type="entry name" value="DD-peptidase/beta-lactamase superfamily"/>
    <property type="match status" value="1"/>
</dbReference>
<dbReference type="SUPFAM" id="SSF56601">
    <property type="entry name" value="beta-lactamase/transpeptidase-like"/>
    <property type="match status" value="1"/>
</dbReference>
<protein>
    <submittedName>
        <fullName evidence="16">Membrane peptidoglycan carboxypeptidase</fullName>
    </submittedName>
</protein>
<dbReference type="PANTHER" id="PTHR32282">
    <property type="entry name" value="BINDING PROTEIN TRANSPEPTIDASE, PUTATIVE-RELATED"/>
    <property type="match status" value="1"/>
</dbReference>
<dbReference type="GO" id="GO:0071555">
    <property type="term" value="P:cell wall organization"/>
    <property type="evidence" value="ECO:0007669"/>
    <property type="project" value="UniProtKB-KW"/>
</dbReference>
<keyword evidence="10" id="KW-0511">Multifunctional enzyme</keyword>
<dbReference type="AlphaFoldDB" id="A0A4V2SV26"/>
<keyword evidence="7" id="KW-0378">Hydrolase</keyword>
<keyword evidence="3 16" id="KW-0121">Carboxypeptidase</keyword>
<evidence type="ECO:0000256" key="14">
    <source>
        <dbReference type="SAM" id="MobiDB-lite"/>
    </source>
</evidence>
<evidence type="ECO:0000256" key="11">
    <source>
        <dbReference type="ARBA" id="ARBA00023316"/>
    </source>
</evidence>
<dbReference type="InterPro" id="IPR036950">
    <property type="entry name" value="PBP_transglycosylase"/>
</dbReference>
<dbReference type="FunFam" id="1.10.3810.10:FF:000001">
    <property type="entry name" value="Penicillin-binding protein 1A"/>
    <property type="match status" value="1"/>
</dbReference>
<evidence type="ECO:0000256" key="4">
    <source>
        <dbReference type="ARBA" id="ARBA00022670"/>
    </source>
</evidence>
<dbReference type="GO" id="GO:0008658">
    <property type="term" value="F:penicillin binding"/>
    <property type="evidence" value="ECO:0007669"/>
    <property type="project" value="InterPro"/>
</dbReference>
<sequence>MRARESFFKLAGLCLLAGVLVAGLIFPVAGSMGVLTNQASDTIDKLSANVLTSQPPLITTLTDVNGKPIAYLYDQYRVPTAPDEISQTMKDAMISIEDRRFYDHQGVDVRGTLRALISNQTGGDTQGGSTLTQQFVKNYLINVSYRNNKAEQQRAQETSVARKVREARIAVQLEQQMSKDEILAGYLNVVEFSQQVYGVGAAAHAYFGTTPDKLNVTQSALLAGMVNNPTMLDPWNYPKEALERRNGVIDRMVRDNKIAPADAEEAKQEDLGVLPEPDKPDRSCLSADPKYGFFCQYVEDYLSSAGIDKDTLYSGGYTIKTTLDPKITNEAKRAAEAGVPKTQEGVANTLSVVRPGKDKHRVAALVANRDYGVNAEAGQTTYGLPYRVANNFGAGSIFKTFTAAAALEHGRGIQQTVPVPGTFVSSKFGGGGPNCPTGPTGIVWYCVSNTGDYSGSMTLQDALAQSPNTAFVALEEEVGMKPVVEMASRLGLRNTMSNTIAGAAPDPEADREEDRLSQLAYYGPSENSPGKASFTLGPGAVSGLELANVSATLMSGGTWCPPTPIEEITDRNGDPVKIQDQPCEQVVSEPLANSMVQGMSKDDTPGGTSYNAASNAGWSRPMLGKTGTTQDNKSAAFIGATPQLAAAAMTFPDGSSPQGLCGTPPQLCGANGGDIFGGKTPATTWFDAMGPIHAGMPEKPLPPADPRYEFGGPTITVPYVLNWKVEDAKGALAKAGYTVEVKDWDSTSAAGTVLGQTPMGVTGPGGKITLYVSTGNDPKPETVGGAEPQPGTPPDATNPAPPPAAPGDDEGGDG</sequence>
<dbReference type="InterPro" id="IPR012338">
    <property type="entry name" value="Beta-lactam/transpept-like"/>
</dbReference>
<comment type="catalytic activity">
    <reaction evidence="12">
        <text>Preferential cleavage: (Ac)2-L-Lys-D-Ala-|-D-Ala. Also transpeptidation of peptidyl-alanyl moieties that are N-acyl substituents of D-alanine.</text>
        <dbReference type="EC" id="3.4.16.4"/>
    </reaction>
</comment>
<comment type="catalytic activity">
    <reaction evidence="13">
        <text>[GlcNAc-(1-&gt;4)-Mur2Ac(oyl-L-Ala-gamma-D-Glu-L-Lys-D-Ala-D-Ala)](n)-di-trans,octa-cis-undecaprenyl diphosphate + beta-D-GlcNAc-(1-&gt;4)-Mur2Ac(oyl-L-Ala-gamma-D-Glu-L-Lys-D-Ala-D-Ala)-di-trans,octa-cis-undecaprenyl diphosphate = [GlcNAc-(1-&gt;4)-Mur2Ac(oyl-L-Ala-gamma-D-Glu-L-Lys-D-Ala-D-Ala)](n+1)-di-trans,octa-cis-undecaprenyl diphosphate + di-trans,octa-cis-undecaprenyl diphosphate + H(+)</text>
        <dbReference type="Rhea" id="RHEA:23708"/>
        <dbReference type="Rhea" id="RHEA-COMP:9602"/>
        <dbReference type="Rhea" id="RHEA-COMP:9603"/>
        <dbReference type="ChEBI" id="CHEBI:15378"/>
        <dbReference type="ChEBI" id="CHEBI:58405"/>
        <dbReference type="ChEBI" id="CHEBI:60033"/>
        <dbReference type="ChEBI" id="CHEBI:78435"/>
        <dbReference type="EC" id="2.4.99.28"/>
    </reaction>
</comment>